<name>A0A0T6BGZ3_9SCAR</name>
<evidence type="ECO:0000256" key="2">
    <source>
        <dbReference type="ARBA" id="ARBA00004496"/>
    </source>
</evidence>
<dbReference type="PANTHER" id="PTHR31661">
    <property type="entry name" value="SIMILAR TO CDNA SEQUENCE BC052040"/>
    <property type="match status" value="1"/>
</dbReference>
<evidence type="ECO:0000256" key="1">
    <source>
        <dbReference type="ARBA" id="ARBA00004123"/>
    </source>
</evidence>
<keyword evidence="7" id="KW-1185">Reference proteome</keyword>
<dbReference type="OrthoDB" id="1272at2759"/>
<dbReference type="GO" id="GO:0005634">
    <property type="term" value="C:nucleus"/>
    <property type="evidence" value="ECO:0007669"/>
    <property type="project" value="UniProtKB-SubCell"/>
</dbReference>
<dbReference type="EMBL" id="LJIG01000327">
    <property type="protein sequence ID" value="KRT86613.1"/>
    <property type="molecule type" value="Genomic_DNA"/>
</dbReference>
<gene>
    <name evidence="6" type="ORF">AMK59_345</name>
</gene>
<dbReference type="InterPro" id="IPR029404">
    <property type="entry name" value="CDIN1"/>
</dbReference>
<keyword evidence="3" id="KW-0963">Cytoplasm</keyword>
<dbReference type="AlphaFoldDB" id="A0A0T6BGZ3"/>
<evidence type="ECO:0000256" key="3">
    <source>
        <dbReference type="ARBA" id="ARBA00022490"/>
    </source>
</evidence>
<proteinExistence type="predicted"/>
<evidence type="ECO:0000313" key="7">
    <source>
        <dbReference type="Proteomes" id="UP000051574"/>
    </source>
</evidence>
<comment type="subcellular location">
    <subcellularLocation>
        <location evidence="2">Cytoplasm</location>
    </subcellularLocation>
    <subcellularLocation>
        <location evidence="1">Nucleus</location>
    </subcellularLocation>
</comment>
<protein>
    <recommendedName>
        <fullName evidence="5">CDAN1-interacting nuclease 1</fullName>
    </recommendedName>
</protein>
<reference evidence="6 7" key="1">
    <citation type="submission" date="2015-09" db="EMBL/GenBank/DDBJ databases">
        <title>Draft genome of the scarab beetle Oryctes borbonicus.</title>
        <authorList>
            <person name="Meyer J.M."/>
            <person name="Markov G.V."/>
            <person name="Baskaran P."/>
            <person name="Herrmann M."/>
            <person name="Sommer R.J."/>
            <person name="Roedelsperger C."/>
        </authorList>
    </citation>
    <scope>NUCLEOTIDE SEQUENCE [LARGE SCALE GENOMIC DNA]</scope>
    <source>
        <strain evidence="6">OB123</strain>
        <tissue evidence="6">Whole animal</tissue>
    </source>
</reference>
<accession>A0A0T6BGZ3</accession>
<evidence type="ECO:0000256" key="4">
    <source>
        <dbReference type="ARBA" id="ARBA00023242"/>
    </source>
</evidence>
<sequence>MMRKSVHSDIVKNIKEFNGFSKDCYILLQQKFKNVDEGTLFSILSHEYQKRMKLLHVKTSNVINKYFNSYEEAINRREDPGIILRIALEANISPCLVAKLILQKYYDDVESDNESINVNKYIRDTTLIKNTDLAYEVFLCTLYDDQYSPAIETMRSSIGQQYEILLHKQMTNLGIAFRDEEYLRKFGYDKTPDFKLEVPIAIDGFIIHWIESKALFGDEDVHKDYIRHQYSSYWNRFGPGLVIYWFGYLETIVQLSEKRFIVRDKLSENFVTIVKQI</sequence>
<evidence type="ECO:0000256" key="5">
    <source>
        <dbReference type="ARBA" id="ARBA00023480"/>
    </source>
</evidence>
<feature type="non-terminal residue" evidence="6">
    <location>
        <position position="277"/>
    </location>
</feature>
<dbReference type="PANTHER" id="PTHR31661:SF1">
    <property type="entry name" value="CDAN1-INTERACTING NUCLEASE 1"/>
    <property type="match status" value="1"/>
</dbReference>
<dbReference type="Pfam" id="PF14811">
    <property type="entry name" value="TPD"/>
    <property type="match status" value="1"/>
</dbReference>
<evidence type="ECO:0000313" key="6">
    <source>
        <dbReference type="EMBL" id="KRT86613.1"/>
    </source>
</evidence>
<organism evidence="6 7">
    <name type="scientific">Oryctes borbonicus</name>
    <dbReference type="NCBI Taxonomy" id="1629725"/>
    <lineage>
        <taxon>Eukaryota</taxon>
        <taxon>Metazoa</taxon>
        <taxon>Ecdysozoa</taxon>
        <taxon>Arthropoda</taxon>
        <taxon>Hexapoda</taxon>
        <taxon>Insecta</taxon>
        <taxon>Pterygota</taxon>
        <taxon>Neoptera</taxon>
        <taxon>Endopterygota</taxon>
        <taxon>Coleoptera</taxon>
        <taxon>Polyphaga</taxon>
        <taxon>Scarabaeiformia</taxon>
        <taxon>Scarabaeidae</taxon>
        <taxon>Dynastinae</taxon>
        <taxon>Oryctes</taxon>
    </lineage>
</organism>
<dbReference type="GO" id="GO:0005737">
    <property type="term" value="C:cytoplasm"/>
    <property type="evidence" value="ECO:0007669"/>
    <property type="project" value="UniProtKB-SubCell"/>
</dbReference>
<dbReference type="Proteomes" id="UP000051574">
    <property type="component" value="Unassembled WGS sequence"/>
</dbReference>
<comment type="caution">
    <text evidence="6">The sequence shown here is derived from an EMBL/GenBank/DDBJ whole genome shotgun (WGS) entry which is preliminary data.</text>
</comment>
<keyword evidence="4" id="KW-0539">Nucleus</keyword>